<evidence type="ECO:0000259" key="7">
    <source>
        <dbReference type="Pfam" id="PF08281"/>
    </source>
</evidence>
<dbReference type="InterPro" id="IPR013324">
    <property type="entry name" value="RNA_pol_sigma_r3/r4-like"/>
</dbReference>
<feature type="domain" description="RNA polymerase sigma factor 70 region 4 type 2" evidence="7">
    <location>
        <begin position="117"/>
        <end position="168"/>
    </location>
</feature>
<name>A0A1L7CW36_9CORY</name>
<dbReference type="Proteomes" id="UP000185469">
    <property type="component" value="Chromosome"/>
</dbReference>
<dbReference type="RefSeq" id="WP_084210420.1">
    <property type="nucleotide sequence ID" value="NZ_CP009248.1"/>
</dbReference>
<reference evidence="8 9" key="1">
    <citation type="submission" date="2014-08" db="EMBL/GenBank/DDBJ databases">
        <title>Complete genome sequence of Corynebacterium sphenisci CECT 5990(T) (=DSM 44792(T)), isolated from healthy wild penguins.</title>
        <authorList>
            <person name="Ruckert C."/>
            <person name="Albersmeier A."/>
            <person name="Winkler A."/>
            <person name="Kalinowski J."/>
        </authorList>
    </citation>
    <scope>NUCLEOTIDE SEQUENCE [LARGE SCALE GENOMIC DNA]</scope>
    <source>
        <strain evidence="8 9">DSM 44792</strain>
    </source>
</reference>
<dbReference type="KEGG" id="csph:CSPHI_02065"/>
<dbReference type="PANTHER" id="PTHR43133">
    <property type="entry name" value="RNA POLYMERASE ECF-TYPE SIGMA FACTO"/>
    <property type="match status" value="1"/>
</dbReference>
<evidence type="ECO:0000259" key="6">
    <source>
        <dbReference type="Pfam" id="PF04542"/>
    </source>
</evidence>
<dbReference type="GO" id="GO:0003677">
    <property type="term" value="F:DNA binding"/>
    <property type="evidence" value="ECO:0007669"/>
    <property type="project" value="UniProtKB-KW"/>
</dbReference>
<dbReference type="Pfam" id="PF04542">
    <property type="entry name" value="Sigma70_r2"/>
    <property type="match status" value="1"/>
</dbReference>
<evidence type="ECO:0000256" key="3">
    <source>
        <dbReference type="ARBA" id="ARBA00023082"/>
    </source>
</evidence>
<dbReference type="InterPro" id="IPR007627">
    <property type="entry name" value="RNA_pol_sigma70_r2"/>
</dbReference>
<comment type="similarity">
    <text evidence="1">Belongs to the sigma-70 factor family. ECF subfamily.</text>
</comment>
<dbReference type="AlphaFoldDB" id="A0A1L7CW36"/>
<gene>
    <name evidence="8" type="ORF">CSPHI_02065</name>
</gene>
<dbReference type="EMBL" id="CP009248">
    <property type="protein sequence ID" value="APT90063.1"/>
    <property type="molecule type" value="Genomic_DNA"/>
</dbReference>
<dbReference type="SUPFAM" id="SSF88946">
    <property type="entry name" value="Sigma2 domain of RNA polymerase sigma factors"/>
    <property type="match status" value="1"/>
</dbReference>
<keyword evidence="3" id="KW-0731">Sigma factor</keyword>
<sequence>MDRGREASLLTAAQGGDGRAFAELVAAAQDQIWGVCLSYTRNHHDAQDAMQEAITAAWQHIGRFNGRSRFSTWLHRIAVNACIDLIRRRREVLDDNAGAEVAAPTTDIGDRVADGDRVHAALAQLSPEFREALLLREWSGLTYKEIAEAQGIGVQTVKSRLNRARAQMRDLLAAAGDG</sequence>
<evidence type="ECO:0000313" key="8">
    <source>
        <dbReference type="EMBL" id="APT90063.1"/>
    </source>
</evidence>
<keyword evidence="9" id="KW-1185">Reference proteome</keyword>
<dbReference type="STRING" id="1437874.CSPHI_02065"/>
<proteinExistence type="inferred from homology"/>
<dbReference type="Gene3D" id="1.10.10.10">
    <property type="entry name" value="Winged helix-like DNA-binding domain superfamily/Winged helix DNA-binding domain"/>
    <property type="match status" value="1"/>
</dbReference>
<dbReference type="PANTHER" id="PTHR43133:SF8">
    <property type="entry name" value="RNA POLYMERASE SIGMA FACTOR HI_1459-RELATED"/>
    <property type="match status" value="1"/>
</dbReference>
<dbReference type="InterPro" id="IPR014284">
    <property type="entry name" value="RNA_pol_sigma-70_dom"/>
</dbReference>
<keyword evidence="2" id="KW-0805">Transcription regulation</keyword>
<dbReference type="NCBIfam" id="TIGR02937">
    <property type="entry name" value="sigma70-ECF"/>
    <property type="match status" value="1"/>
</dbReference>
<evidence type="ECO:0000256" key="2">
    <source>
        <dbReference type="ARBA" id="ARBA00023015"/>
    </source>
</evidence>
<dbReference type="CDD" id="cd06171">
    <property type="entry name" value="Sigma70_r4"/>
    <property type="match status" value="1"/>
</dbReference>
<keyword evidence="5" id="KW-0804">Transcription</keyword>
<evidence type="ECO:0000256" key="1">
    <source>
        <dbReference type="ARBA" id="ARBA00010641"/>
    </source>
</evidence>
<dbReference type="InterPro" id="IPR013249">
    <property type="entry name" value="RNA_pol_sigma70_r4_t2"/>
</dbReference>
<dbReference type="InterPro" id="IPR036388">
    <property type="entry name" value="WH-like_DNA-bd_sf"/>
</dbReference>
<dbReference type="Gene3D" id="1.10.1740.10">
    <property type="match status" value="1"/>
</dbReference>
<dbReference type="GO" id="GO:0016987">
    <property type="term" value="F:sigma factor activity"/>
    <property type="evidence" value="ECO:0007669"/>
    <property type="project" value="UniProtKB-KW"/>
</dbReference>
<evidence type="ECO:0000256" key="5">
    <source>
        <dbReference type="ARBA" id="ARBA00023163"/>
    </source>
</evidence>
<evidence type="ECO:0000313" key="9">
    <source>
        <dbReference type="Proteomes" id="UP000185469"/>
    </source>
</evidence>
<keyword evidence="4" id="KW-0238">DNA-binding</keyword>
<feature type="domain" description="RNA polymerase sigma-70 region 2" evidence="6">
    <location>
        <begin position="24"/>
        <end position="90"/>
    </location>
</feature>
<organism evidence="8 9">
    <name type="scientific">Corynebacterium sphenisci DSM 44792</name>
    <dbReference type="NCBI Taxonomy" id="1437874"/>
    <lineage>
        <taxon>Bacteria</taxon>
        <taxon>Bacillati</taxon>
        <taxon>Actinomycetota</taxon>
        <taxon>Actinomycetes</taxon>
        <taxon>Mycobacteriales</taxon>
        <taxon>Corynebacteriaceae</taxon>
        <taxon>Corynebacterium</taxon>
    </lineage>
</organism>
<accession>A0A1L7CW36</accession>
<dbReference type="InterPro" id="IPR013325">
    <property type="entry name" value="RNA_pol_sigma_r2"/>
</dbReference>
<protein>
    <submittedName>
        <fullName evidence="8">RNA polymerase sigma factor</fullName>
    </submittedName>
</protein>
<dbReference type="InterPro" id="IPR039425">
    <property type="entry name" value="RNA_pol_sigma-70-like"/>
</dbReference>
<dbReference type="Pfam" id="PF08281">
    <property type="entry name" value="Sigma70_r4_2"/>
    <property type="match status" value="1"/>
</dbReference>
<dbReference type="SUPFAM" id="SSF88659">
    <property type="entry name" value="Sigma3 and sigma4 domains of RNA polymerase sigma factors"/>
    <property type="match status" value="1"/>
</dbReference>
<evidence type="ECO:0000256" key="4">
    <source>
        <dbReference type="ARBA" id="ARBA00023125"/>
    </source>
</evidence>
<dbReference type="GO" id="GO:0006352">
    <property type="term" value="P:DNA-templated transcription initiation"/>
    <property type="evidence" value="ECO:0007669"/>
    <property type="project" value="InterPro"/>
</dbReference>
<dbReference type="OrthoDB" id="5244716at2"/>